<proteinExistence type="predicted"/>
<dbReference type="OrthoDB" id="4689146at2"/>
<name>A0A4R7HXA6_9ACTN</name>
<organism evidence="2 3">
    <name type="scientific">Ilumatobacter fluminis</name>
    <dbReference type="NCBI Taxonomy" id="467091"/>
    <lineage>
        <taxon>Bacteria</taxon>
        <taxon>Bacillati</taxon>
        <taxon>Actinomycetota</taxon>
        <taxon>Acidimicrobiia</taxon>
        <taxon>Acidimicrobiales</taxon>
        <taxon>Ilumatobacteraceae</taxon>
        <taxon>Ilumatobacter</taxon>
    </lineage>
</organism>
<keyword evidence="1" id="KW-1133">Transmembrane helix</keyword>
<keyword evidence="1" id="KW-0812">Transmembrane</keyword>
<keyword evidence="1" id="KW-0472">Membrane</keyword>
<comment type="caution">
    <text evidence="2">The sequence shown here is derived from an EMBL/GenBank/DDBJ whole genome shotgun (WGS) entry which is preliminary data.</text>
</comment>
<evidence type="ECO:0000313" key="2">
    <source>
        <dbReference type="EMBL" id="TDT15224.1"/>
    </source>
</evidence>
<gene>
    <name evidence="2" type="ORF">BDK89_0789</name>
</gene>
<dbReference type="AlphaFoldDB" id="A0A4R7HXA6"/>
<dbReference type="Proteomes" id="UP000294558">
    <property type="component" value="Unassembled WGS sequence"/>
</dbReference>
<evidence type="ECO:0000256" key="1">
    <source>
        <dbReference type="SAM" id="Phobius"/>
    </source>
</evidence>
<accession>A0A4R7HXA6</accession>
<evidence type="ECO:0000313" key="3">
    <source>
        <dbReference type="Proteomes" id="UP000294558"/>
    </source>
</evidence>
<protein>
    <submittedName>
        <fullName evidence="2">Uncharacterized protein</fullName>
    </submittedName>
</protein>
<dbReference type="EMBL" id="SOAU01000001">
    <property type="protein sequence ID" value="TDT15224.1"/>
    <property type="molecule type" value="Genomic_DNA"/>
</dbReference>
<reference evidence="2 3" key="1">
    <citation type="submission" date="2019-03" db="EMBL/GenBank/DDBJ databases">
        <title>Sequencing the genomes of 1000 actinobacteria strains.</title>
        <authorList>
            <person name="Klenk H.-P."/>
        </authorList>
    </citation>
    <scope>NUCLEOTIDE SEQUENCE [LARGE SCALE GENOMIC DNA]</scope>
    <source>
        <strain evidence="2 3">DSM 18936</strain>
    </source>
</reference>
<dbReference type="RefSeq" id="WP_133867694.1">
    <property type="nucleotide sequence ID" value="NZ_SOAU01000001.1"/>
</dbReference>
<sequence length="231" mass="24989">MSASETTLTTVAGAALGAATGALVGLPVIGALAGGANGAVSGARQVYDWSTGKGRLAFALDSTWALATTTAGLVAHAVAATQPDAAYQKALSRRQNRHVYGRGFRMRKGFAITLGNVVNGAGDVTRPRKAKLVTDHEDVHVWQARWFGPLYPFLYGGWMAGAALVATLTWPIVGRGRSWFRLVETYSYYLNPFEWWAYSRDDHWPPSGKLADVGWQRPIVQSLASRRSRPV</sequence>
<feature type="transmembrane region" description="Helical" evidence="1">
    <location>
        <begin position="153"/>
        <end position="173"/>
    </location>
</feature>
<keyword evidence="3" id="KW-1185">Reference proteome</keyword>